<dbReference type="RefSeq" id="WP_279295235.1">
    <property type="nucleotide sequence ID" value="NZ_JAOTIF010000001.1"/>
</dbReference>
<dbReference type="AlphaFoldDB" id="A0A9X3B6C0"/>
<keyword evidence="3" id="KW-1185">Reference proteome</keyword>
<evidence type="ECO:0000313" key="3">
    <source>
        <dbReference type="Proteomes" id="UP001155483"/>
    </source>
</evidence>
<dbReference type="Gene3D" id="3.30.530.80">
    <property type="match status" value="1"/>
</dbReference>
<protein>
    <submittedName>
        <fullName evidence="2">DUF4468 domain-containing protein</fullName>
    </submittedName>
</protein>
<evidence type="ECO:0000313" key="2">
    <source>
        <dbReference type="EMBL" id="MCU7547790.1"/>
    </source>
</evidence>
<sequence length="199" mass="22439">MRKPIFTLILLVPLLAFSQKKGKAKEVESDTTVQIPFVNDAIIYSEVVQVDSTSATDLYQRAKRFFVDAYKSANDVIQMDDEKNGEVTGKGNFKVFFDRGALISGVSTSVKHTISIYVKDGRYKYEIKDLSVNYYESGSRIGTSYISGHEVNSPLEGFAKSKMKMHKRYIEAVDAEIRATINLLKAAMLKKPETKKSDW</sequence>
<dbReference type="Pfam" id="PF14730">
    <property type="entry name" value="DUF4468"/>
    <property type="match status" value="1"/>
</dbReference>
<proteinExistence type="predicted"/>
<dbReference type="CDD" id="cd12190">
    <property type="entry name" value="Bacova_04320_like"/>
    <property type="match status" value="1"/>
</dbReference>
<accession>A0A9X3B6C0</accession>
<reference evidence="2" key="2">
    <citation type="submission" date="2023-04" db="EMBL/GenBank/DDBJ databases">
        <title>Paracnuella aquatica gen. nov., sp. nov., a member of the family Chitinophagaceae isolated from a hot spring.</title>
        <authorList>
            <person name="Wang C."/>
        </authorList>
    </citation>
    <scope>NUCLEOTIDE SEQUENCE</scope>
    <source>
        <strain evidence="2">LB-8</strain>
    </source>
</reference>
<gene>
    <name evidence="2" type="ORF">OCK74_01630</name>
</gene>
<dbReference type="Proteomes" id="UP001155483">
    <property type="component" value="Unassembled WGS sequence"/>
</dbReference>
<dbReference type="InterPro" id="IPR027823">
    <property type="entry name" value="DUF4468"/>
</dbReference>
<evidence type="ECO:0000259" key="1">
    <source>
        <dbReference type="Pfam" id="PF14730"/>
    </source>
</evidence>
<name>A0A9X3B6C0_9BACT</name>
<reference evidence="2" key="1">
    <citation type="submission" date="2022-09" db="EMBL/GenBank/DDBJ databases">
        <authorList>
            <person name="Yuan C."/>
            <person name="Ke Z."/>
        </authorList>
    </citation>
    <scope>NUCLEOTIDE SEQUENCE</scope>
    <source>
        <strain evidence="2">LB-8</strain>
    </source>
</reference>
<comment type="caution">
    <text evidence="2">The sequence shown here is derived from an EMBL/GenBank/DDBJ whole genome shotgun (WGS) entry which is preliminary data.</text>
</comment>
<organism evidence="2 3">
    <name type="scientific">Paraflavisolibacter caeni</name>
    <dbReference type="NCBI Taxonomy" id="2982496"/>
    <lineage>
        <taxon>Bacteria</taxon>
        <taxon>Pseudomonadati</taxon>
        <taxon>Bacteroidota</taxon>
        <taxon>Chitinophagia</taxon>
        <taxon>Chitinophagales</taxon>
        <taxon>Chitinophagaceae</taxon>
        <taxon>Paraflavisolibacter</taxon>
    </lineage>
</organism>
<feature type="domain" description="DUF4468" evidence="1">
    <location>
        <begin position="44"/>
        <end position="132"/>
    </location>
</feature>
<dbReference type="EMBL" id="JAOTIF010000001">
    <property type="protein sequence ID" value="MCU7547790.1"/>
    <property type="molecule type" value="Genomic_DNA"/>
</dbReference>